<dbReference type="Proteomes" id="UP001260872">
    <property type="component" value="Unassembled WGS sequence"/>
</dbReference>
<keyword evidence="1" id="KW-0812">Transmembrane</keyword>
<sequence length="115" mass="12840">MPHQTPFTRKPAPHPATYLWMLLPVIFLSFHLVEFFLKLFFWLTPVALTTWIGHLGLLHLGANMVARDLDAQAPVFSGVWGNHFVVGIALIGVLTVIAQTLRQGKQAQDELEGLV</sequence>
<accession>A0ABU1FUD9</accession>
<reference evidence="3" key="1">
    <citation type="submission" date="2023-07" db="EMBL/GenBank/DDBJ databases">
        <title>Description of three actinobacteria isolated from air of manufacturing shop in a pharmaceutical factory.</title>
        <authorList>
            <person name="Zhang D.-F."/>
        </authorList>
    </citation>
    <scope>NUCLEOTIDE SEQUENCE [LARGE SCALE GENOMIC DNA]</scope>
    <source>
        <strain evidence="3">CCTCC AB 207010</strain>
    </source>
</reference>
<keyword evidence="1" id="KW-0472">Membrane</keyword>
<keyword evidence="3" id="KW-1185">Reference proteome</keyword>
<keyword evidence="1" id="KW-1133">Transmembrane helix</keyword>
<organism evidence="2 3">
    <name type="scientific">Nesterenkonia flava</name>
    <dbReference type="NCBI Taxonomy" id="469799"/>
    <lineage>
        <taxon>Bacteria</taxon>
        <taxon>Bacillati</taxon>
        <taxon>Actinomycetota</taxon>
        <taxon>Actinomycetes</taxon>
        <taxon>Micrococcales</taxon>
        <taxon>Micrococcaceae</taxon>
        <taxon>Nesterenkonia</taxon>
    </lineage>
</organism>
<name>A0ABU1FUD9_9MICC</name>
<feature type="transmembrane region" description="Helical" evidence="1">
    <location>
        <begin position="80"/>
        <end position="98"/>
    </location>
</feature>
<proteinExistence type="predicted"/>
<gene>
    <name evidence="2" type="ORF">RH857_09115</name>
</gene>
<evidence type="ECO:0000313" key="2">
    <source>
        <dbReference type="EMBL" id="MDR5712288.1"/>
    </source>
</evidence>
<dbReference type="EMBL" id="JAVKGT010000022">
    <property type="protein sequence ID" value="MDR5712288.1"/>
    <property type="molecule type" value="Genomic_DNA"/>
</dbReference>
<feature type="transmembrane region" description="Helical" evidence="1">
    <location>
        <begin position="40"/>
        <end position="60"/>
    </location>
</feature>
<evidence type="ECO:0000256" key="1">
    <source>
        <dbReference type="SAM" id="Phobius"/>
    </source>
</evidence>
<dbReference type="RefSeq" id="WP_310537668.1">
    <property type="nucleotide sequence ID" value="NZ_BAAAOC010000085.1"/>
</dbReference>
<feature type="transmembrane region" description="Helical" evidence="1">
    <location>
        <begin position="16"/>
        <end position="33"/>
    </location>
</feature>
<protein>
    <submittedName>
        <fullName evidence="2">Uncharacterized protein</fullName>
    </submittedName>
</protein>
<comment type="caution">
    <text evidence="2">The sequence shown here is derived from an EMBL/GenBank/DDBJ whole genome shotgun (WGS) entry which is preliminary data.</text>
</comment>
<evidence type="ECO:0000313" key="3">
    <source>
        <dbReference type="Proteomes" id="UP001260872"/>
    </source>
</evidence>